<proteinExistence type="predicted"/>
<name>A0AAV8TID4_9ROSI</name>
<reference evidence="3 4" key="1">
    <citation type="submission" date="2021-09" db="EMBL/GenBank/DDBJ databases">
        <title>Genomic insights and catalytic innovation underlie evolution of tropane alkaloids biosynthesis.</title>
        <authorList>
            <person name="Wang Y.-J."/>
            <person name="Tian T."/>
            <person name="Huang J.-P."/>
            <person name="Huang S.-X."/>
        </authorList>
    </citation>
    <scope>NUCLEOTIDE SEQUENCE [LARGE SCALE GENOMIC DNA]</scope>
    <source>
        <strain evidence="3">KIB-2018</strain>
        <tissue evidence="3">Leaf</tissue>
    </source>
</reference>
<evidence type="ECO:0000313" key="3">
    <source>
        <dbReference type="EMBL" id="KAJ8766171.1"/>
    </source>
</evidence>
<keyword evidence="4" id="KW-1185">Reference proteome</keyword>
<dbReference type="InterPro" id="IPR055264">
    <property type="entry name" value="BOD1/SHG1_dom"/>
</dbReference>
<comment type="caution">
    <text evidence="3">The sequence shown here is derived from an EMBL/GenBank/DDBJ whole genome shotgun (WGS) entry which is preliminary data.</text>
</comment>
<dbReference type="EMBL" id="JAIWQS010000005">
    <property type="protein sequence ID" value="KAJ8766171.1"/>
    <property type="molecule type" value="Genomic_DNA"/>
</dbReference>
<evidence type="ECO:0000313" key="4">
    <source>
        <dbReference type="Proteomes" id="UP001159364"/>
    </source>
</evidence>
<dbReference type="PANTHER" id="PTHR34356">
    <property type="entry name" value="ANTIGENIC HEAT-STABLE PROTEIN"/>
    <property type="match status" value="1"/>
</dbReference>
<dbReference type="Pfam" id="PF05205">
    <property type="entry name" value="COMPASS-Shg1"/>
    <property type="match status" value="1"/>
</dbReference>
<dbReference type="PANTHER" id="PTHR34356:SF3">
    <property type="entry name" value="EXPRESSED PROTEIN"/>
    <property type="match status" value="1"/>
</dbReference>
<evidence type="ECO:0000259" key="2">
    <source>
        <dbReference type="Pfam" id="PF05205"/>
    </source>
</evidence>
<organism evidence="3 4">
    <name type="scientific">Erythroxylum novogranatense</name>
    <dbReference type="NCBI Taxonomy" id="1862640"/>
    <lineage>
        <taxon>Eukaryota</taxon>
        <taxon>Viridiplantae</taxon>
        <taxon>Streptophyta</taxon>
        <taxon>Embryophyta</taxon>
        <taxon>Tracheophyta</taxon>
        <taxon>Spermatophyta</taxon>
        <taxon>Magnoliopsida</taxon>
        <taxon>eudicotyledons</taxon>
        <taxon>Gunneridae</taxon>
        <taxon>Pentapetalae</taxon>
        <taxon>rosids</taxon>
        <taxon>fabids</taxon>
        <taxon>Malpighiales</taxon>
        <taxon>Erythroxylaceae</taxon>
        <taxon>Erythroxylum</taxon>
    </lineage>
</organism>
<protein>
    <recommendedName>
        <fullName evidence="2">BOD1/SHG1 domain-containing protein</fullName>
    </recommendedName>
</protein>
<accession>A0AAV8TID4</accession>
<sequence length="243" mass="26819">MNGHIEIGKEKAKVSKEEVISKLKDDGDFDVLRLKIISKLKAKEELRQNILSIVRQSAALNQEGAEKMKPRQLSDAIFDEVGSDVMTQLSNGVWEIIRSRDGMKDEIAETVKSVYKMMVQPETKDEGKSFSLEHNHLQIEGDCDGALVSTANAVDNNLLDTEPKGPPGFSQRNSLQNNNREHKEELKSVLPSKGPMQELKGGLKTSDSEDVDFGLPPGFAVDFNHMKPCDGSDEDPDVPPGFG</sequence>
<dbReference type="AlphaFoldDB" id="A0AAV8TID4"/>
<dbReference type="Proteomes" id="UP001159364">
    <property type="component" value="Linkage Group LG05"/>
</dbReference>
<gene>
    <name evidence="3" type="ORF">K2173_021688</name>
</gene>
<evidence type="ECO:0000256" key="1">
    <source>
        <dbReference type="SAM" id="MobiDB-lite"/>
    </source>
</evidence>
<feature type="domain" description="BOD1/SHG1" evidence="2">
    <location>
        <begin position="20"/>
        <end position="111"/>
    </location>
</feature>
<feature type="region of interest" description="Disordered" evidence="1">
    <location>
        <begin position="158"/>
        <end position="243"/>
    </location>
</feature>